<name>A0AAN7EGF9_QUERU</name>
<keyword evidence="10" id="KW-0472">Membrane</keyword>
<evidence type="ECO:0000256" key="3">
    <source>
        <dbReference type="ARBA" id="ARBA00022679"/>
    </source>
</evidence>
<feature type="compositionally biased region" description="Low complexity" evidence="12">
    <location>
        <begin position="661"/>
        <end position="677"/>
    </location>
</feature>
<dbReference type="PANTHER" id="PTHR27009">
    <property type="entry name" value="RUST RESISTANCE KINASE LR10-RELATED"/>
    <property type="match status" value="1"/>
</dbReference>
<feature type="signal peptide" evidence="13">
    <location>
        <begin position="1"/>
        <end position="15"/>
    </location>
</feature>
<dbReference type="InterPro" id="IPR025287">
    <property type="entry name" value="WAK_GUB"/>
</dbReference>
<reference evidence="15 16" key="1">
    <citation type="journal article" date="2023" name="G3 (Bethesda)">
        <title>A haplotype-resolved chromosome-scale genome for Quercus rubra L. provides insights into the genetics of adaptive traits for red oak species.</title>
        <authorList>
            <person name="Kapoor B."/>
            <person name="Jenkins J."/>
            <person name="Schmutz J."/>
            <person name="Zhebentyayeva T."/>
            <person name="Kuelheim C."/>
            <person name="Coggeshall M."/>
            <person name="Heim C."/>
            <person name="Lasky J.R."/>
            <person name="Leites L."/>
            <person name="Islam-Faridi N."/>
            <person name="Romero-Severson J."/>
            <person name="DeLeo V.L."/>
            <person name="Lucas S.M."/>
            <person name="Lazic D."/>
            <person name="Gailing O."/>
            <person name="Carlson J."/>
            <person name="Staton M."/>
        </authorList>
    </citation>
    <scope>NUCLEOTIDE SEQUENCE [LARGE SCALE GENOMIC DNA]</scope>
    <source>
        <strain evidence="15">Pseudo-F2</strain>
    </source>
</reference>
<dbReference type="Pfam" id="PF13947">
    <property type="entry name" value="GUB_WAK_bind"/>
    <property type="match status" value="1"/>
</dbReference>
<evidence type="ECO:0000256" key="1">
    <source>
        <dbReference type="ARBA" id="ARBA00004479"/>
    </source>
</evidence>
<comment type="caution">
    <text evidence="15">The sequence shown here is derived from an EMBL/GenBank/DDBJ whole genome shotgun (WGS) entry which is preliminary data.</text>
</comment>
<evidence type="ECO:0000256" key="7">
    <source>
        <dbReference type="ARBA" id="ARBA00022777"/>
    </source>
</evidence>
<feature type="domain" description="Protein kinase" evidence="14">
    <location>
        <begin position="359"/>
        <end position="644"/>
    </location>
</feature>
<feature type="chain" id="PRO_5042816119" description="Protein kinase domain-containing protein" evidence="13">
    <location>
        <begin position="16"/>
        <end position="677"/>
    </location>
</feature>
<dbReference type="CDD" id="cd14066">
    <property type="entry name" value="STKc_IRAK"/>
    <property type="match status" value="1"/>
</dbReference>
<evidence type="ECO:0000256" key="6">
    <source>
        <dbReference type="ARBA" id="ARBA00022741"/>
    </source>
</evidence>
<keyword evidence="9" id="KW-1133">Transmembrane helix</keyword>
<evidence type="ECO:0000313" key="16">
    <source>
        <dbReference type="Proteomes" id="UP001324115"/>
    </source>
</evidence>
<dbReference type="SUPFAM" id="SSF56112">
    <property type="entry name" value="Protein kinase-like (PK-like)"/>
    <property type="match status" value="1"/>
</dbReference>
<dbReference type="Gene3D" id="1.10.510.10">
    <property type="entry name" value="Transferase(Phosphotransferase) domain 1"/>
    <property type="match status" value="1"/>
</dbReference>
<evidence type="ECO:0000256" key="10">
    <source>
        <dbReference type="ARBA" id="ARBA00023136"/>
    </source>
</evidence>
<dbReference type="SMART" id="SM00220">
    <property type="entry name" value="S_TKc"/>
    <property type="match status" value="1"/>
</dbReference>
<dbReference type="GO" id="GO:0005524">
    <property type="term" value="F:ATP binding"/>
    <property type="evidence" value="ECO:0007669"/>
    <property type="project" value="UniProtKB-KW"/>
</dbReference>
<evidence type="ECO:0000256" key="11">
    <source>
        <dbReference type="ARBA" id="ARBA00023180"/>
    </source>
</evidence>
<evidence type="ECO:0000256" key="2">
    <source>
        <dbReference type="ARBA" id="ARBA00022527"/>
    </source>
</evidence>
<sequence>MVLIALVLLVPPTSCSNPPCAHSSSCGNIPNISFPFRLNTDPQNCGDSKYVLSCENNRTVLYLYGVKYYVQEIIYNNYTIRIVDSSIRKDNYLSFSTPNFSLYRYSSIDPYSTHRWKKTKSEMNLQQLSRSVVLMSCEKPVNSPLYLDTSTCNYNDNSSSISDSKRYRYVTVGITNVSEVEDSCQVEKMLWTSWPTNNDDPNISCTDVHNELVYGFELSWLDGIGICESYCGRNYYYCFLDEANHLQCYGIDGLLVRIRYALQDVWHSIWDNAEWWYKIKHTHVYFKATDYYIPVSVKMVFFYLETKTALGISCVVAFLIYKWRKRHLSMYDAIEEFLQSQINLMPIRYSYSNIRKMSKGFKDKLGEGGYGSVYRRKLESGPLVAIKMLGNPKANGQEFINEVATIGRIHHMNVVQLIGFCAEGPKRALIYEFMSNGSLEKYIFSREGSIPLSIEKTYKISLGVAHGIEYLHRGCDVQILHFDIKPHNILLDENFIPKVSDFGLAKLYSTNDSTVSLTAARGTLGYIAPELFYKNIGGVSYKADVYSFGMLLLEMASRRKNVKTSADHSSQIYFPTWVYGQFGEGNDIEIEDATEEEKKIVKKMIIVALWCIQMKPSDRPSMNKVVEMLEGEVECLQMPSKPFLSSSPVRPTGDVGDNLNSTCSSFQSSESSESAIL</sequence>
<dbReference type="PROSITE" id="PS00108">
    <property type="entry name" value="PROTEIN_KINASE_ST"/>
    <property type="match status" value="1"/>
</dbReference>
<dbReference type="InterPro" id="IPR008271">
    <property type="entry name" value="Ser/Thr_kinase_AS"/>
</dbReference>
<keyword evidence="4" id="KW-0812">Transmembrane</keyword>
<evidence type="ECO:0000256" key="9">
    <source>
        <dbReference type="ARBA" id="ARBA00022989"/>
    </source>
</evidence>
<keyword evidence="8" id="KW-0067">ATP-binding</keyword>
<dbReference type="InterPro" id="IPR000719">
    <property type="entry name" value="Prot_kinase_dom"/>
</dbReference>
<comment type="subcellular location">
    <subcellularLocation>
        <location evidence="1">Membrane</location>
        <topology evidence="1">Single-pass type I membrane protein</topology>
    </subcellularLocation>
</comment>
<dbReference type="AlphaFoldDB" id="A0AAN7EGF9"/>
<gene>
    <name evidence="15" type="ORF">RGQ29_029891</name>
</gene>
<protein>
    <recommendedName>
        <fullName evidence="14">Protein kinase domain-containing protein</fullName>
    </recommendedName>
</protein>
<evidence type="ECO:0000256" key="12">
    <source>
        <dbReference type="SAM" id="MobiDB-lite"/>
    </source>
</evidence>
<proteinExistence type="predicted"/>
<evidence type="ECO:0000259" key="14">
    <source>
        <dbReference type="PROSITE" id="PS50011"/>
    </source>
</evidence>
<dbReference type="Gene3D" id="3.30.200.20">
    <property type="entry name" value="Phosphorylase Kinase, domain 1"/>
    <property type="match status" value="1"/>
</dbReference>
<keyword evidence="6" id="KW-0547">Nucleotide-binding</keyword>
<dbReference type="Pfam" id="PF00069">
    <property type="entry name" value="Pkinase"/>
    <property type="match status" value="1"/>
</dbReference>
<organism evidence="15 16">
    <name type="scientific">Quercus rubra</name>
    <name type="common">Northern red oak</name>
    <name type="synonym">Quercus borealis</name>
    <dbReference type="NCBI Taxonomy" id="3512"/>
    <lineage>
        <taxon>Eukaryota</taxon>
        <taxon>Viridiplantae</taxon>
        <taxon>Streptophyta</taxon>
        <taxon>Embryophyta</taxon>
        <taxon>Tracheophyta</taxon>
        <taxon>Spermatophyta</taxon>
        <taxon>Magnoliopsida</taxon>
        <taxon>eudicotyledons</taxon>
        <taxon>Gunneridae</taxon>
        <taxon>Pentapetalae</taxon>
        <taxon>rosids</taxon>
        <taxon>fabids</taxon>
        <taxon>Fagales</taxon>
        <taxon>Fagaceae</taxon>
        <taxon>Quercus</taxon>
    </lineage>
</organism>
<dbReference type="GO" id="GO:0016020">
    <property type="term" value="C:membrane"/>
    <property type="evidence" value="ECO:0007669"/>
    <property type="project" value="UniProtKB-SubCell"/>
</dbReference>
<keyword evidence="5 13" id="KW-0732">Signal</keyword>
<keyword evidence="3" id="KW-0808">Transferase</keyword>
<dbReference type="FunFam" id="3.30.200.20:FF:000178">
    <property type="entry name" value="serine/threonine-protein kinase PBS1-like"/>
    <property type="match status" value="1"/>
</dbReference>
<dbReference type="EMBL" id="JAXUIC010000009">
    <property type="protein sequence ID" value="KAK4571263.1"/>
    <property type="molecule type" value="Genomic_DNA"/>
</dbReference>
<dbReference type="PROSITE" id="PS50011">
    <property type="entry name" value="PROTEIN_KINASE_DOM"/>
    <property type="match status" value="1"/>
</dbReference>
<accession>A0AAN7EGF9</accession>
<keyword evidence="7" id="KW-0418">Kinase</keyword>
<feature type="region of interest" description="Disordered" evidence="12">
    <location>
        <begin position="644"/>
        <end position="677"/>
    </location>
</feature>
<keyword evidence="2" id="KW-0723">Serine/threonine-protein kinase</keyword>
<dbReference type="Proteomes" id="UP001324115">
    <property type="component" value="Unassembled WGS sequence"/>
</dbReference>
<dbReference type="GO" id="GO:0004674">
    <property type="term" value="F:protein serine/threonine kinase activity"/>
    <property type="evidence" value="ECO:0007669"/>
    <property type="project" value="UniProtKB-KW"/>
</dbReference>
<dbReference type="GO" id="GO:0030247">
    <property type="term" value="F:polysaccharide binding"/>
    <property type="evidence" value="ECO:0007669"/>
    <property type="project" value="InterPro"/>
</dbReference>
<dbReference type="InterPro" id="IPR045874">
    <property type="entry name" value="LRK10/LRL21-25-like"/>
</dbReference>
<keyword evidence="16" id="KW-1185">Reference proteome</keyword>
<evidence type="ECO:0000256" key="13">
    <source>
        <dbReference type="SAM" id="SignalP"/>
    </source>
</evidence>
<evidence type="ECO:0000256" key="4">
    <source>
        <dbReference type="ARBA" id="ARBA00022692"/>
    </source>
</evidence>
<evidence type="ECO:0000256" key="8">
    <source>
        <dbReference type="ARBA" id="ARBA00022840"/>
    </source>
</evidence>
<evidence type="ECO:0000313" key="15">
    <source>
        <dbReference type="EMBL" id="KAK4571263.1"/>
    </source>
</evidence>
<dbReference type="InterPro" id="IPR011009">
    <property type="entry name" value="Kinase-like_dom_sf"/>
</dbReference>
<evidence type="ECO:0000256" key="5">
    <source>
        <dbReference type="ARBA" id="ARBA00022729"/>
    </source>
</evidence>
<dbReference type="FunFam" id="1.10.510.10:FF:000590">
    <property type="entry name" value="PR5-like receptor kinase"/>
    <property type="match status" value="1"/>
</dbReference>
<keyword evidence="11" id="KW-0325">Glycoprotein</keyword>